<sequence>EEIPILAGHMAAIMQPAELQTGPMWGPHKAQARLFSQGLLEQRAGRVGHSAAT</sequence>
<feature type="non-terminal residue" evidence="1">
    <location>
        <position position="53"/>
    </location>
</feature>
<keyword evidence="2" id="KW-1185">Reference proteome</keyword>
<organism evidence="1 2">
    <name type="scientific">Saguinus oedipus</name>
    <name type="common">Cotton-top tamarin</name>
    <name type="synonym">Oedipomidas oedipus</name>
    <dbReference type="NCBI Taxonomy" id="9490"/>
    <lineage>
        <taxon>Eukaryota</taxon>
        <taxon>Metazoa</taxon>
        <taxon>Chordata</taxon>
        <taxon>Craniata</taxon>
        <taxon>Vertebrata</taxon>
        <taxon>Euteleostomi</taxon>
        <taxon>Mammalia</taxon>
        <taxon>Eutheria</taxon>
        <taxon>Euarchontoglires</taxon>
        <taxon>Primates</taxon>
        <taxon>Haplorrhini</taxon>
        <taxon>Platyrrhini</taxon>
        <taxon>Cebidae</taxon>
        <taxon>Callitrichinae</taxon>
        <taxon>Saguinus</taxon>
    </lineage>
</organism>
<reference evidence="1 2" key="1">
    <citation type="submission" date="2023-05" db="EMBL/GenBank/DDBJ databases">
        <title>B98-5 Cell Line De Novo Hybrid Assembly: An Optical Mapping Approach.</title>
        <authorList>
            <person name="Kananen K."/>
            <person name="Auerbach J.A."/>
            <person name="Kautto E."/>
            <person name="Blachly J.S."/>
        </authorList>
    </citation>
    <scope>NUCLEOTIDE SEQUENCE [LARGE SCALE GENOMIC DNA]</scope>
    <source>
        <strain evidence="1">B95-8</strain>
        <tissue evidence="1">Cell line</tissue>
    </source>
</reference>
<evidence type="ECO:0000313" key="1">
    <source>
        <dbReference type="EMBL" id="KAK2090285.1"/>
    </source>
</evidence>
<name>A0ABQ9U0J0_SAGOE</name>
<dbReference type="EMBL" id="JASSZA010000017">
    <property type="protein sequence ID" value="KAK2090285.1"/>
    <property type="molecule type" value="Genomic_DNA"/>
</dbReference>
<proteinExistence type="predicted"/>
<evidence type="ECO:0000313" key="2">
    <source>
        <dbReference type="Proteomes" id="UP001266305"/>
    </source>
</evidence>
<comment type="caution">
    <text evidence="1">The sequence shown here is derived from an EMBL/GenBank/DDBJ whole genome shotgun (WGS) entry which is preliminary data.</text>
</comment>
<dbReference type="Proteomes" id="UP001266305">
    <property type="component" value="Unassembled WGS sequence"/>
</dbReference>
<feature type="non-terminal residue" evidence="1">
    <location>
        <position position="1"/>
    </location>
</feature>
<accession>A0ABQ9U0J0</accession>
<gene>
    <name evidence="1" type="ORF">P7K49_031541</name>
</gene>
<protein>
    <submittedName>
        <fullName evidence="1">Uncharacterized protein</fullName>
    </submittedName>
</protein>